<dbReference type="PROSITE" id="PS50943">
    <property type="entry name" value="HTH_CROC1"/>
    <property type="match status" value="1"/>
</dbReference>
<reference evidence="2 3" key="1">
    <citation type="submission" date="2016-04" db="EMBL/GenBank/DDBJ databases">
        <title>Complete genome seqeunce of Leptospira alstonii serovar Room22.</title>
        <authorList>
            <person name="Nally J.E."/>
            <person name="Bayles D.O."/>
            <person name="Hurley D."/>
            <person name="Fanning S."/>
            <person name="McMahon B.J."/>
            <person name="Arent Z."/>
        </authorList>
    </citation>
    <scope>NUCLEOTIDE SEQUENCE [LARGE SCALE GENOMIC DNA]</scope>
    <source>
        <strain evidence="2 3">GWTS #1</strain>
    </source>
</reference>
<sequence length="260" mass="29529">MNGFGELLKHWRTKKSISQFDLSLESGISSRHISFLETGRSNAGKDSIMRIACALNLSGEETNGLLIAAGLPALPNRMDFDLPENKRIRESVDLFLSSVLPAPAIAMNAQRDILRMNESAELLFERMLPGKSRPANLIQLLFHENGIRSYLRNWEQVAVILAHRLRREALLGEEDLNSILKNLDLSRYEKIPVIEESEVSLCMEMEFENKHLSFVSMISTPGTPLDIRLKFLRMEMFLPANSVTRIFCEKLLSENIASRK</sequence>
<dbReference type="RefSeq" id="WP_069606276.1">
    <property type="nucleotide sequence ID" value="NZ_CP015217.1"/>
</dbReference>
<dbReference type="Pfam" id="PF17765">
    <property type="entry name" value="MLTR_LBD"/>
    <property type="match status" value="1"/>
</dbReference>
<dbReference type="InterPro" id="IPR001387">
    <property type="entry name" value="Cro/C1-type_HTH"/>
</dbReference>
<dbReference type="CDD" id="cd00093">
    <property type="entry name" value="HTH_XRE"/>
    <property type="match status" value="1"/>
</dbReference>
<dbReference type="InterPro" id="IPR010982">
    <property type="entry name" value="Lambda_DNA-bd_dom_sf"/>
</dbReference>
<name>A0A1D7UTU1_9LEPT</name>
<dbReference type="KEGG" id="laj:A0128_03635"/>
<proteinExistence type="predicted"/>
<gene>
    <name evidence="2" type="ORF">A0128_03635</name>
</gene>
<dbReference type="GO" id="GO:0003677">
    <property type="term" value="F:DNA binding"/>
    <property type="evidence" value="ECO:0007669"/>
    <property type="project" value="InterPro"/>
</dbReference>
<feature type="domain" description="HTH cro/C1-type" evidence="1">
    <location>
        <begin position="8"/>
        <end position="62"/>
    </location>
</feature>
<evidence type="ECO:0000313" key="2">
    <source>
        <dbReference type="EMBL" id="AOP33032.1"/>
    </source>
</evidence>
<dbReference type="Pfam" id="PF01381">
    <property type="entry name" value="HTH_3"/>
    <property type="match status" value="1"/>
</dbReference>
<organism evidence="2 3">
    <name type="scientific">Leptospira tipperaryensis</name>
    <dbReference type="NCBI Taxonomy" id="2564040"/>
    <lineage>
        <taxon>Bacteria</taxon>
        <taxon>Pseudomonadati</taxon>
        <taxon>Spirochaetota</taxon>
        <taxon>Spirochaetia</taxon>
        <taxon>Leptospirales</taxon>
        <taxon>Leptospiraceae</taxon>
        <taxon>Leptospira</taxon>
    </lineage>
</organism>
<dbReference type="Proteomes" id="UP000094197">
    <property type="component" value="Chromosome 1"/>
</dbReference>
<dbReference type="SMART" id="SM00530">
    <property type="entry name" value="HTH_XRE"/>
    <property type="match status" value="1"/>
</dbReference>
<dbReference type="Gene3D" id="1.10.260.40">
    <property type="entry name" value="lambda repressor-like DNA-binding domains"/>
    <property type="match status" value="1"/>
</dbReference>
<protein>
    <recommendedName>
        <fullName evidence="1">HTH cro/C1-type domain-containing protein</fullName>
    </recommendedName>
</protein>
<accession>A0A1D7UTU1</accession>
<dbReference type="AlphaFoldDB" id="A0A1D7UTU1"/>
<dbReference type="Gene3D" id="3.30.450.180">
    <property type="match status" value="1"/>
</dbReference>
<dbReference type="OrthoDB" id="9785973at2"/>
<dbReference type="InterPro" id="IPR041413">
    <property type="entry name" value="MLTR_LBD"/>
</dbReference>
<dbReference type="SUPFAM" id="SSF47413">
    <property type="entry name" value="lambda repressor-like DNA-binding domains"/>
    <property type="match status" value="1"/>
</dbReference>
<dbReference type="PANTHER" id="PTHR35010:SF4">
    <property type="entry name" value="BLL5781 PROTEIN"/>
    <property type="match status" value="1"/>
</dbReference>
<dbReference type="EMBL" id="CP015217">
    <property type="protein sequence ID" value="AOP33032.1"/>
    <property type="molecule type" value="Genomic_DNA"/>
</dbReference>
<keyword evidence="3" id="KW-1185">Reference proteome</keyword>
<evidence type="ECO:0000313" key="3">
    <source>
        <dbReference type="Proteomes" id="UP000094197"/>
    </source>
</evidence>
<dbReference type="PANTHER" id="PTHR35010">
    <property type="entry name" value="BLL4672 PROTEIN-RELATED"/>
    <property type="match status" value="1"/>
</dbReference>
<evidence type="ECO:0000259" key="1">
    <source>
        <dbReference type="PROSITE" id="PS50943"/>
    </source>
</evidence>